<dbReference type="EMBL" id="BAAAZA010000021">
    <property type="protein sequence ID" value="GAA3885405.1"/>
    <property type="molecule type" value="Genomic_DNA"/>
</dbReference>
<dbReference type="Pfam" id="PF09346">
    <property type="entry name" value="SMI1_KNR4"/>
    <property type="match status" value="1"/>
</dbReference>
<evidence type="ECO:0000313" key="4">
    <source>
        <dbReference type="Proteomes" id="UP001501563"/>
    </source>
</evidence>
<name>A0ABP7KQK8_9ACTN</name>
<organism evidence="3 4">
    <name type="scientific">Streptomyces lannensis</name>
    <dbReference type="NCBI Taxonomy" id="766498"/>
    <lineage>
        <taxon>Bacteria</taxon>
        <taxon>Bacillati</taxon>
        <taxon>Actinomycetota</taxon>
        <taxon>Actinomycetes</taxon>
        <taxon>Kitasatosporales</taxon>
        <taxon>Streptomycetaceae</taxon>
        <taxon>Streptomyces</taxon>
    </lineage>
</organism>
<dbReference type="InterPro" id="IPR037883">
    <property type="entry name" value="Knr4/Smi1-like_sf"/>
</dbReference>
<evidence type="ECO:0000256" key="1">
    <source>
        <dbReference type="SAM" id="MobiDB-lite"/>
    </source>
</evidence>
<dbReference type="Gene3D" id="3.40.1580.10">
    <property type="entry name" value="SMI1/KNR4-like"/>
    <property type="match status" value="1"/>
</dbReference>
<dbReference type="InterPro" id="IPR018958">
    <property type="entry name" value="Knr4/Smi1-like_dom"/>
</dbReference>
<proteinExistence type="predicted"/>
<sequence>MKDDYLERVLEMLGEPSWRYRDPEAWHRLENELGTSLPEDFKEIVDAYAPVQVNGHLYLSHPATDRWNLSEQIRRTSHAWSQIEWDEDEPDGDPRVSLGTSDLAFGTPDGLIPICGTDRGEEIFYAPRGALGRGSLFIENGEGEFFEYSFSFAEWLYLWLTGEEVTGPGGSAFYPGPVVLQDLPMTPDEQPEKRYGPARGM</sequence>
<accession>A0ABP7KQK8</accession>
<keyword evidence="4" id="KW-1185">Reference proteome</keyword>
<dbReference type="Proteomes" id="UP001501563">
    <property type="component" value="Unassembled WGS sequence"/>
</dbReference>
<dbReference type="SUPFAM" id="SSF160631">
    <property type="entry name" value="SMI1/KNR4-like"/>
    <property type="match status" value="1"/>
</dbReference>
<dbReference type="RefSeq" id="WP_345552616.1">
    <property type="nucleotide sequence ID" value="NZ_BAAAZA010000021.1"/>
</dbReference>
<reference evidence="4" key="1">
    <citation type="journal article" date="2019" name="Int. J. Syst. Evol. Microbiol.">
        <title>The Global Catalogue of Microorganisms (GCM) 10K type strain sequencing project: providing services to taxonomists for standard genome sequencing and annotation.</title>
        <authorList>
            <consortium name="The Broad Institute Genomics Platform"/>
            <consortium name="The Broad Institute Genome Sequencing Center for Infectious Disease"/>
            <person name="Wu L."/>
            <person name="Ma J."/>
        </authorList>
    </citation>
    <scope>NUCLEOTIDE SEQUENCE [LARGE SCALE GENOMIC DNA]</scope>
    <source>
        <strain evidence="4">JCM 16578</strain>
    </source>
</reference>
<comment type="caution">
    <text evidence="3">The sequence shown here is derived from an EMBL/GenBank/DDBJ whole genome shotgun (WGS) entry which is preliminary data.</text>
</comment>
<feature type="region of interest" description="Disordered" evidence="1">
    <location>
        <begin position="182"/>
        <end position="201"/>
    </location>
</feature>
<feature type="domain" description="Knr4/Smi1-like" evidence="2">
    <location>
        <begin position="23"/>
        <end position="156"/>
    </location>
</feature>
<gene>
    <name evidence="3" type="ORF">GCM10022207_60950</name>
</gene>
<evidence type="ECO:0000313" key="3">
    <source>
        <dbReference type="EMBL" id="GAA3885405.1"/>
    </source>
</evidence>
<protein>
    <recommendedName>
        <fullName evidence="2">Knr4/Smi1-like domain-containing protein</fullName>
    </recommendedName>
</protein>
<evidence type="ECO:0000259" key="2">
    <source>
        <dbReference type="Pfam" id="PF09346"/>
    </source>
</evidence>